<evidence type="ECO:0000313" key="1">
    <source>
        <dbReference type="EMBL" id="NKZ01343.1"/>
    </source>
</evidence>
<dbReference type="GO" id="GO:0004519">
    <property type="term" value="F:endonuclease activity"/>
    <property type="evidence" value="ECO:0007669"/>
    <property type="project" value="UniProtKB-KW"/>
</dbReference>
<name>A0A7X6MIF8_9ACTN</name>
<dbReference type="PANTHER" id="PTHR38733:SF1">
    <property type="entry name" value="TYPE IV METHYL-DIRECTED RESTRICTION ENZYME ECOKMCRBC"/>
    <property type="match status" value="1"/>
</dbReference>
<gene>
    <name evidence="1" type="ORF">HGB44_27260</name>
</gene>
<keyword evidence="1" id="KW-0540">Nuclease</keyword>
<sequence length="399" mass="44550">MTVVRLTEHKPQRGVRLTAAQAALLTASKLVTVTPEPTGHWCVNADREMVGSVRLTSRGEAIDLVITPKLPVRRLFFLLGYAQGSMRWHQESVDVHENDDLLPVIAHAFARMCERALGQGILQGYRTVEESAPVLRGRLRTTEQARRRFGMLLPAEIRYDDHTTDIAENRILLTAARKLLRTTGTKAATRALLRRVLVRLEGVEPLPPGRELPAWQPSRLNTRFQNPLRLAELVLRSGSYEFAGDRSLRAEGLVLRMWQVFEDFVTRALADALRGRGGRCLLQDRRFHLDHAHTAQLRPDLVYEPPGAAGPTGVVDVKYKRARDQGGHTDDLYQMLAYCTRLGLAEGHLVYAAGPGTTAQRHRLHGDPGVTVHQHVLDLDTDPEALLSQIDTIAEAVRS</sequence>
<dbReference type="EMBL" id="JAAXPG010000035">
    <property type="protein sequence ID" value="NKZ01343.1"/>
    <property type="molecule type" value="Genomic_DNA"/>
</dbReference>
<dbReference type="PANTHER" id="PTHR38733">
    <property type="entry name" value="PROTEIN MCRC"/>
    <property type="match status" value="1"/>
</dbReference>
<keyword evidence="2" id="KW-1185">Reference proteome</keyword>
<dbReference type="Pfam" id="PF10117">
    <property type="entry name" value="McrBC"/>
    <property type="match status" value="1"/>
</dbReference>
<comment type="caution">
    <text evidence="1">The sequence shown here is derived from an EMBL/GenBank/DDBJ whole genome shotgun (WGS) entry which is preliminary data.</text>
</comment>
<protein>
    <submittedName>
        <fullName evidence="1">Restriction endonuclease</fullName>
    </submittedName>
</protein>
<evidence type="ECO:0000313" key="2">
    <source>
        <dbReference type="Proteomes" id="UP000553209"/>
    </source>
</evidence>
<keyword evidence="1" id="KW-0378">Hydrolase</keyword>
<organism evidence="1 2">
    <name type="scientific">Nocardiopsis alborubida</name>
    <dbReference type="NCBI Taxonomy" id="146802"/>
    <lineage>
        <taxon>Bacteria</taxon>
        <taxon>Bacillati</taxon>
        <taxon>Actinomycetota</taxon>
        <taxon>Actinomycetes</taxon>
        <taxon>Streptosporangiales</taxon>
        <taxon>Nocardiopsidaceae</taxon>
        <taxon>Nocardiopsis</taxon>
    </lineage>
</organism>
<dbReference type="Proteomes" id="UP000553209">
    <property type="component" value="Unassembled WGS sequence"/>
</dbReference>
<accession>A0A7X6MIF8</accession>
<dbReference type="InterPro" id="IPR019292">
    <property type="entry name" value="McrC"/>
</dbReference>
<proteinExistence type="predicted"/>
<dbReference type="AlphaFoldDB" id="A0A7X6MIF8"/>
<dbReference type="RefSeq" id="WP_082768546.1">
    <property type="nucleotide sequence ID" value="NZ_JAAXPG010000035.1"/>
</dbReference>
<keyword evidence="1" id="KW-0255">Endonuclease</keyword>
<reference evidence="1 2" key="1">
    <citation type="submission" date="2020-04" db="EMBL/GenBank/DDBJ databases">
        <title>MicrobeNet Type strains.</title>
        <authorList>
            <person name="Nicholson A.C."/>
        </authorList>
    </citation>
    <scope>NUCLEOTIDE SEQUENCE [LARGE SCALE GENOMIC DNA]</scope>
    <source>
        <strain evidence="1 2">ATCC 23612</strain>
    </source>
</reference>